<dbReference type="EMBL" id="JH687873">
    <property type="protein sequence ID" value="EJD36009.1"/>
    <property type="molecule type" value="Genomic_DNA"/>
</dbReference>
<sequence>MVLTHSAVMDAGQGFVLAADGVFLRDNDIPPPDGDPVGSESWQTRPEPRAPAPSFIWQTLPGLTTDTAPFVRLNERARFLNTASASLPSARAVNYVYVARMLHLYLDKDASAVKRLSRPIPPSPRPPPPEDEYDAENDVARRPSRQQRRDDSAWQGRCSRRSARSHGPATPGPGDMESFELLFRLTHGGRYLDYYDEQRKVVEVEKARAVDRWRLSLPKVDPGEV</sequence>
<feature type="region of interest" description="Disordered" evidence="1">
    <location>
        <begin position="27"/>
        <end position="49"/>
    </location>
</feature>
<organism evidence="2 3">
    <name type="scientific">Auricularia subglabra (strain TFB-10046 / SS5)</name>
    <name type="common">White-rot fungus</name>
    <name type="synonym">Auricularia delicata (strain TFB10046)</name>
    <dbReference type="NCBI Taxonomy" id="717982"/>
    <lineage>
        <taxon>Eukaryota</taxon>
        <taxon>Fungi</taxon>
        <taxon>Dikarya</taxon>
        <taxon>Basidiomycota</taxon>
        <taxon>Agaricomycotina</taxon>
        <taxon>Agaricomycetes</taxon>
        <taxon>Auriculariales</taxon>
        <taxon>Auriculariaceae</taxon>
        <taxon>Auricularia</taxon>
    </lineage>
</organism>
<feature type="region of interest" description="Disordered" evidence="1">
    <location>
        <begin position="116"/>
        <end position="176"/>
    </location>
</feature>
<dbReference type="InParanoid" id="J0CY27"/>
<proteinExistence type="predicted"/>
<accession>J0CY27</accession>
<evidence type="ECO:0000313" key="2">
    <source>
        <dbReference type="EMBL" id="EJD36009.1"/>
    </source>
</evidence>
<evidence type="ECO:0000256" key="1">
    <source>
        <dbReference type="SAM" id="MobiDB-lite"/>
    </source>
</evidence>
<reference evidence="3" key="1">
    <citation type="journal article" date="2012" name="Science">
        <title>The Paleozoic origin of enzymatic lignin decomposition reconstructed from 31 fungal genomes.</title>
        <authorList>
            <person name="Floudas D."/>
            <person name="Binder M."/>
            <person name="Riley R."/>
            <person name="Barry K."/>
            <person name="Blanchette R.A."/>
            <person name="Henrissat B."/>
            <person name="Martinez A.T."/>
            <person name="Otillar R."/>
            <person name="Spatafora J.W."/>
            <person name="Yadav J.S."/>
            <person name="Aerts A."/>
            <person name="Benoit I."/>
            <person name="Boyd A."/>
            <person name="Carlson A."/>
            <person name="Copeland A."/>
            <person name="Coutinho P.M."/>
            <person name="de Vries R.P."/>
            <person name="Ferreira P."/>
            <person name="Findley K."/>
            <person name="Foster B."/>
            <person name="Gaskell J."/>
            <person name="Glotzer D."/>
            <person name="Gorecki P."/>
            <person name="Heitman J."/>
            <person name="Hesse C."/>
            <person name="Hori C."/>
            <person name="Igarashi K."/>
            <person name="Jurgens J.A."/>
            <person name="Kallen N."/>
            <person name="Kersten P."/>
            <person name="Kohler A."/>
            <person name="Kuees U."/>
            <person name="Kumar T.K.A."/>
            <person name="Kuo A."/>
            <person name="LaButti K."/>
            <person name="Larrondo L.F."/>
            <person name="Lindquist E."/>
            <person name="Ling A."/>
            <person name="Lombard V."/>
            <person name="Lucas S."/>
            <person name="Lundell T."/>
            <person name="Martin R."/>
            <person name="McLaughlin D.J."/>
            <person name="Morgenstern I."/>
            <person name="Morin E."/>
            <person name="Murat C."/>
            <person name="Nagy L.G."/>
            <person name="Nolan M."/>
            <person name="Ohm R.A."/>
            <person name="Patyshakuliyeva A."/>
            <person name="Rokas A."/>
            <person name="Ruiz-Duenas F.J."/>
            <person name="Sabat G."/>
            <person name="Salamov A."/>
            <person name="Samejima M."/>
            <person name="Schmutz J."/>
            <person name="Slot J.C."/>
            <person name="St John F."/>
            <person name="Stenlid J."/>
            <person name="Sun H."/>
            <person name="Sun S."/>
            <person name="Syed K."/>
            <person name="Tsang A."/>
            <person name="Wiebenga A."/>
            <person name="Young D."/>
            <person name="Pisabarro A."/>
            <person name="Eastwood D.C."/>
            <person name="Martin F."/>
            <person name="Cullen D."/>
            <person name="Grigoriev I.V."/>
            <person name="Hibbett D.S."/>
        </authorList>
    </citation>
    <scope>NUCLEOTIDE SEQUENCE [LARGE SCALE GENOMIC DNA]</scope>
    <source>
        <strain evidence="3">TFB10046</strain>
    </source>
</reference>
<dbReference type="KEGG" id="adl:AURDEDRAFT_117193"/>
<name>J0CY27_AURST</name>
<keyword evidence="3" id="KW-1185">Reference proteome</keyword>
<dbReference type="AlphaFoldDB" id="J0CY27"/>
<dbReference type="Proteomes" id="UP000006514">
    <property type="component" value="Unassembled WGS sequence"/>
</dbReference>
<evidence type="ECO:0000313" key="3">
    <source>
        <dbReference type="Proteomes" id="UP000006514"/>
    </source>
</evidence>
<protein>
    <submittedName>
        <fullName evidence="2">Uncharacterized protein</fullName>
    </submittedName>
</protein>
<gene>
    <name evidence="2" type="ORF">AURDEDRAFT_117193</name>
</gene>